<evidence type="ECO:0000313" key="2">
    <source>
        <dbReference type="Proteomes" id="UP000199245"/>
    </source>
</evidence>
<dbReference type="RefSeq" id="WP_092082105.1">
    <property type="nucleotide sequence ID" value="NZ_FMZW01000007.1"/>
</dbReference>
<accession>A0A1G6S0D8</accession>
<proteinExistence type="predicted"/>
<dbReference type="EMBL" id="FMZW01000007">
    <property type="protein sequence ID" value="SDD09656.1"/>
    <property type="molecule type" value="Genomic_DNA"/>
</dbReference>
<organism evidence="1 2">
    <name type="scientific">Bradyrhizobium brasilense</name>
    <dbReference type="NCBI Taxonomy" id="1419277"/>
    <lineage>
        <taxon>Bacteria</taxon>
        <taxon>Pseudomonadati</taxon>
        <taxon>Pseudomonadota</taxon>
        <taxon>Alphaproteobacteria</taxon>
        <taxon>Hyphomicrobiales</taxon>
        <taxon>Nitrobacteraceae</taxon>
        <taxon>Bradyrhizobium</taxon>
    </lineage>
</organism>
<dbReference type="Pfam" id="PF07087">
    <property type="entry name" value="DUF1353"/>
    <property type="match status" value="1"/>
</dbReference>
<sequence length="194" mass="21664">MGAAFGIGLKYCIMAFVLAAPMGTALGASYEQFHAGSLKGKLIVQWWEPDKFVFLPDKDNPLTFKRSNGETITPGRMFTDGGSIPRGLWIFRNYSPWGYAPAFIVHDWLFEMKHCGLPGNEKYNHEIAATVMAEVMKTMMETKQVGVAKLTLLAMYEAVDSDIAKTYWDTGKCVPPPAGFAARKPLYEFELSFE</sequence>
<protein>
    <recommendedName>
        <fullName evidence="3">DUF1353 domain-containing protein</fullName>
    </recommendedName>
</protein>
<name>A0A1G6S0D8_9BRAD</name>
<gene>
    <name evidence="1" type="ORF">SAMN05216337_1007178</name>
</gene>
<evidence type="ECO:0008006" key="3">
    <source>
        <dbReference type="Google" id="ProtNLM"/>
    </source>
</evidence>
<dbReference type="AlphaFoldDB" id="A0A1G6S0D8"/>
<dbReference type="InterPro" id="IPR010767">
    <property type="entry name" value="Phage_CGC-2007_Cje0229"/>
</dbReference>
<dbReference type="Proteomes" id="UP000199245">
    <property type="component" value="Unassembled WGS sequence"/>
</dbReference>
<evidence type="ECO:0000313" key="1">
    <source>
        <dbReference type="EMBL" id="SDD09656.1"/>
    </source>
</evidence>
<reference evidence="1 2" key="1">
    <citation type="submission" date="2016-10" db="EMBL/GenBank/DDBJ databases">
        <authorList>
            <person name="de Groot N.N."/>
        </authorList>
    </citation>
    <scope>NUCLEOTIDE SEQUENCE [LARGE SCALE GENOMIC DNA]</scope>
    <source>
        <strain evidence="1 2">R5</strain>
    </source>
</reference>